<dbReference type="EMBL" id="PGXC01000003">
    <property type="protein sequence ID" value="PKK91462.1"/>
    <property type="molecule type" value="Genomic_DNA"/>
</dbReference>
<organism evidence="2 3">
    <name type="scientific">Candidatus Wallbacteria bacterium HGW-Wallbacteria-1</name>
    <dbReference type="NCBI Taxonomy" id="2013854"/>
    <lineage>
        <taxon>Bacteria</taxon>
        <taxon>Candidatus Walliibacteriota</taxon>
    </lineage>
</organism>
<reference evidence="2 3" key="1">
    <citation type="journal article" date="2017" name="ISME J.">
        <title>Potential for microbial H2 and metal transformations associated with novel bacteria and archaea in deep terrestrial subsurface sediments.</title>
        <authorList>
            <person name="Hernsdorf A.W."/>
            <person name="Amano Y."/>
            <person name="Miyakawa K."/>
            <person name="Ise K."/>
            <person name="Suzuki Y."/>
            <person name="Anantharaman K."/>
            <person name="Probst A."/>
            <person name="Burstein D."/>
            <person name="Thomas B.C."/>
            <person name="Banfield J.F."/>
        </authorList>
    </citation>
    <scope>NUCLEOTIDE SEQUENCE [LARGE SCALE GENOMIC DNA]</scope>
    <source>
        <strain evidence="2">HGW-Wallbacteria-1</strain>
    </source>
</reference>
<gene>
    <name evidence="2" type="ORF">CVV64_06825</name>
</gene>
<comment type="caution">
    <text evidence="2">The sequence shown here is derived from an EMBL/GenBank/DDBJ whole genome shotgun (WGS) entry which is preliminary data.</text>
</comment>
<dbReference type="AlphaFoldDB" id="A0A2N1PT64"/>
<accession>A0A2N1PT64</accession>
<feature type="signal peptide" evidence="1">
    <location>
        <begin position="1"/>
        <end position="27"/>
    </location>
</feature>
<sequence>MLRKKRAVLSLIVALAMVFGISGASLAEKGWTVSPGSVTTGFNLSTGDMLKNLKSPELNINIVSYNQGAKYTVDEGNIAKTAGKIGDSTEYNATVDRFTGLRVNGFAGLGADLSWKPMSLEEKMLAAEEKGSTDAQGIAGVAKRDGFKAATLDGKQIDNTIIMREGTEKFGWGHISYDRPDGTNHARELKSVYGLTSDDQVKDLIMHAIQTGDVQEQVRDVNGQEQKRYIFTKEIDGRPMKVVVDQGQHEGSVITAYPTKYKRDRKTAAENVDIPRRYENPKKGSLESFIGAQAGGDLFIGSEITGSAGISHTDKRGIKYSGSVGGAAQVGAMAKGKVYAGLRNGKDVVVGARGDAFAGARLSGAASTGVEYKGVGARVTGSGHIGYGIGATGKAEAKISFDGIKFDLDGQLYLGVGGGLGLSGEIKFGKAGEIAKKGFDKGVEVTKKVVDKTRNMAKSVADTTRVVTRKAVDTTKAVAKSVADTTRDVKKKVETKVVDTARKIGSATSSAVTAARDKAAEVGEKAKGAAKSIGKTVLGWFS</sequence>
<protein>
    <submittedName>
        <fullName evidence="2">Uncharacterized protein</fullName>
    </submittedName>
</protein>
<name>A0A2N1PT64_9BACT</name>
<keyword evidence="1" id="KW-0732">Signal</keyword>
<dbReference type="Proteomes" id="UP000233256">
    <property type="component" value="Unassembled WGS sequence"/>
</dbReference>
<proteinExistence type="predicted"/>
<evidence type="ECO:0000313" key="3">
    <source>
        <dbReference type="Proteomes" id="UP000233256"/>
    </source>
</evidence>
<evidence type="ECO:0000313" key="2">
    <source>
        <dbReference type="EMBL" id="PKK91462.1"/>
    </source>
</evidence>
<feature type="chain" id="PRO_5014839208" evidence="1">
    <location>
        <begin position="28"/>
        <end position="542"/>
    </location>
</feature>
<evidence type="ECO:0000256" key="1">
    <source>
        <dbReference type="SAM" id="SignalP"/>
    </source>
</evidence>